<evidence type="ECO:0000313" key="2">
    <source>
        <dbReference type="Proteomes" id="UP000003639"/>
    </source>
</evidence>
<dbReference type="STRING" id="411467.BACCAP_01030"/>
<accession>A6NS51</accession>
<evidence type="ECO:0000313" key="1">
    <source>
        <dbReference type="EMBL" id="EDN01089.1"/>
    </source>
</evidence>
<name>A6NS51_9FIRM</name>
<dbReference type="Proteomes" id="UP000003639">
    <property type="component" value="Unassembled WGS sequence"/>
</dbReference>
<dbReference type="EMBL" id="AAXG02000007">
    <property type="protein sequence ID" value="EDN01089.1"/>
    <property type="molecule type" value="Genomic_DNA"/>
</dbReference>
<keyword evidence="2" id="KW-1185">Reference proteome</keyword>
<sequence>MSHFLRDLFSSADAVRQRQLEEVNSRSRLPCLGTQTDKLFSSYRRALRSTVVSGGSDPFRGAVIHGILRQYAAQGVPTVVLHCGSPWLSCSAMAAGAVLPGGQLFRCDPLLGSSRDTAVELLTDLSSSLNPSGPPLGTLWDLLLEVLSLGDNPLTLPSLCALSCRDLPEKLARLNREGTLDSGRVCTLLDRLNSLHSGALDEGDQLLRKLRRGAMAIPEDSDREVLGMAQTVELGGLASIDLVSDSNPAAKELCFLVLRRLMENGRRFLVVCDGLSLSGQTVQMEQFFRGISPGVRFLFAGQDVPVQLQACPGLADHLMKSGDGGANAVIFRHVSHTGKEFWLQYLGSYRHRYLEQSHSITRDSTAILRHSEGRSAVVKEELRGVMEEEELRTLPENQAVVVIPAEQKRGMLVFQGLRPADIS</sequence>
<dbReference type="AlphaFoldDB" id="A6NS51"/>
<comment type="caution">
    <text evidence="1">The sequence shown here is derived from an EMBL/GenBank/DDBJ whole genome shotgun (WGS) entry which is preliminary data.</text>
</comment>
<protein>
    <submittedName>
        <fullName evidence="1">Uncharacterized protein</fullName>
    </submittedName>
</protein>
<gene>
    <name evidence="1" type="ORF">BACCAP_01030</name>
</gene>
<reference evidence="1 2" key="1">
    <citation type="submission" date="2007-04" db="EMBL/GenBank/DDBJ databases">
        <authorList>
            <person name="Fulton L."/>
            <person name="Clifton S."/>
            <person name="Fulton B."/>
            <person name="Xu J."/>
            <person name="Minx P."/>
            <person name="Pepin K.H."/>
            <person name="Johnson M."/>
            <person name="Thiruvilangam P."/>
            <person name="Bhonagiri V."/>
            <person name="Nash W.E."/>
            <person name="Mardis E.R."/>
            <person name="Wilson R.K."/>
        </authorList>
    </citation>
    <scope>NUCLEOTIDE SEQUENCE [LARGE SCALE GENOMIC DNA]</scope>
    <source>
        <strain evidence="1 2">ATCC 29799</strain>
    </source>
</reference>
<organism evidence="1 2">
    <name type="scientific">Pseudoflavonifractor capillosus ATCC 29799</name>
    <dbReference type="NCBI Taxonomy" id="411467"/>
    <lineage>
        <taxon>Bacteria</taxon>
        <taxon>Bacillati</taxon>
        <taxon>Bacillota</taxon>
        <taxon>Clostridia</taxon>
        <taxon>Eubacteriales</taxon>
        <taxon>Oscillospiraceae</taxon>
        <taxon>Pseudoflavonifractor</taxon>
    </lineage>
</organism>
<dbReference type="RefSeq" id="WP_006571578.1">
    <property type="nucleotide sequence ID" value="NZ_AAXG02000007.1"/>
</dbReference>
<proteinExistence type="predicted"/>
<reference evidence="1 2" key="2">
    <citation type="submission" date="2007-06" db="EMBL/GenBank/DDBJ databases">
        <title>Draft genome sequence of Pseudoflavonifractor capillosus ATCC 29799.</title>
        <authorList>
            <person name="Sudarsanam P."/>
            <person name="Ley R."/>
            <person name="Guruge J."/>
            <person name="Turnbaugh P.J."/>
            <person name="Mahowald M."/>
            <person name="Liep D."/>
            <person name="Gordon J."/>
        </authorList>
    </citation>
    <scope>NUCLEOTIDE SEQUENCE [LARGE SCALE GENOMIC DNA]</scope>
    <source>
        <strain evidence="1 2">ATCC 29799</strain>
    </source>
</reference>